<feature type="compositionally biased region" description="Acidic residues" evidence="2">
    <location>
        <begin position="710"/>
        <end position="730"/>
    </location>
</feature>
<evidence type="ECO:0000313" key="4">
    <source>
        <dbReference type="Proteomes" id="UP001165080"/>
    </source>
</evidence>
<dbReference type="Pfam" id="PF05327">
    <property type="entry name" value="RRN3"/>
    <property type="match status" value="1"/>
</dbReference>
<proteinExistence type="inferred from homology"/>
<comment type="caution">
    <text evidence="3">The sequence shown here is derived from an EMBL/GenBank/DDBJ whole genome shotgun (WGS) entry which is preliminary data.</text>
</comment>
<protein>
    <recommendedName>
        <fullName evidence="5">RNA polymerase I-specific transcription initiation factor RRN3</fullName>
    </recommendedName>
</protein>
<dbReference type="GO" id="GO:0001181">
    <property type="term" value="F:RNA polymerase I general transcription initiation factor activity"/>
    <property type="evidence" value="ECO:0007669"/>
    <property type="project" value="InterPro"/>
</dbReference>
<dbReference type="GO" id="GO:0001042">
    <property type="term" value="F:RNA polymerase I core binding"/>
    <property type="evidence" value="ECO:0007669"/>
    <property type="project" value="TreeGrafter"/>
</dbReference>
<dbReference type="GO" id="GO:0005634">
    <property type="term" value="C:nucleus"/>
    <property type="evidence" value="ECO:0007669"/>
    <property type="project" value="TreeGrafter"/>
</dbReference>
<dbReference type="GO" id="GO:0006361">
    <property type="term" value="P:transcription initiation at RNA polymerase I promoter"/>
    <property type="evidence" value="ECO:0007669"/>
    <property type="project" value="InterPro"/>
</dbReference>
<name>A0A9W6BG07_9CHLO</name>
<comment type="similarity">
    <text evidence="1">Belongs to the RRN3 family.</text>
</comment>
<feature type="compositionally biased region" description="Acidic residues" evidence="2">
    <location>
        <begin position="691"/>
        <end position="700"/>
    </location>
</feature>
<feature type="region of interest" description="Disordered" evidence="2">
    <location>
        <begin position="682"/>
        <end position="776"/>
    </location>
</feature>
<dbReference type="AlphaFoldDB" id="A0A9W6BG07"/>
<sequence length="851" mass="91689">MARPAGGNPELNAFVAGALQKRDTSYEEGSAVEGRRCNVKVLRSAAAPHVLQRVFTHHGKQTMMIGSSCYLRLKSLLRECRKRVEQEPDNEEAVTQLVTLIGSISANVSSIHERKHEAVVADVLGIKLWNSAPVVISAVLDFTRNLVVANSAFTHTCLQLIVYSFTPPPGSASPTDPSLDPHGPWRPSEQAMAVHQSLSAILSRVLGLVPTAGTNLLPLIVAQMPHKLRDRNTQCLYLSALFRIAEDKAGAPIKEALLTAVVEHLLSLDVEIKWEDIVDVPTGEEEEPDDGANEDVFELEEMLASELDINAPPEELARRHAMLAMRQGAAGDGRGGWEGAVTGGHGAVGQQPQQPARAPVDEMANKMDSMMELAFEHLEKRIAAGHLRQAWETLLSAFERTILNTHRSKFTQFLLFYTCIHNPNQCSQSLIRLLQTRLRDSRQAPITRTACAAYLASFLARAAFVPDAVVVKALQDLASFCMDYCKSQAAALSGSSSAGNLAAAAVAATGSATDSAALIAMSTEAANAQTQRHQVFYAAVQAVLYVLCYHMQTLVGELQQQQQPQQAEAEAGVQAGSSKERKQLAEAVVSLVRGPVWQLLNHRLQPLGACLPSVAAEFVHQAASLGVVDSTPLLTQVEPATRSQRPLEMFFPFDPYLLRRSSRFLQLKESYVRWRHGHPQSAAAGAGAEAADSEDEEADEQDGRASVGSEGDEPEPSSEPDEDEDSDDEDMAGRSMPSDAMLHDPTHRMHGGGAMPLRHRARGVPGSHRGGAHGRGRGAGIAMGTSYMSYASTETASQGDGGASPYGMSPHDGGDMLVQNPLGSSPGVVPMSLGTPEMHFMSQVPLRIGRR</sequence>
<accession>A0A9W6BG07</accession>
<organism evidence="3 4">
    <name type="scientific">Pleodorina starrii</name>
    <dbReference type="NCBI Taxonomy" id="330485"/>
    <lineage>
        <taxon>Eukaryota</taxon>
        <taxon>Viridiplantae</taxon>
        <taxon>Chlorophyta</taxon>
        <taxon>core chlorophytes</taxon>
        <taxon>Chlorophyceae</taxon>
        <taxon>CS clade</taxon>
        <taxon>Chlamydomonadales</taxon>
        <taxon>Volvocaceae</taxon>
        <taxon>Pleodorina</taxon>
    </lineage>
</organism>
<dbReference type="Proteomes" id="UP001165080">
    <property type="component" value="Unassembled WGS sequence"/>
</dbReference>
<reference evidence="3 4" key="1">
    <citation type="journal article" date="2023" name="Commun. Biol.">
        <title>Reorganization of the ancestral sex-determining regions during the evolution of trioecy in Pleodorina starrii.</title>
        <authorList>
            <person name="Takahashi K."/>
            <person name="Suzuki S."/>
            <person name="Kawai-Toyooka H."/>
            <person name="Yamamoto K."/>
            <person name="Hamaji T."/>
            <person name="Ootsuki R."/>
            <person name="Yamaguchi H."/>
            <person name="Kawachi M."/>
            <person name="Higashiyama T."/>
            <person name="Nozaki H."/>
        </authorList>
    </citation>
    <scope>NUCLEOTIDE SEQUENCE [LARGE SCALE GENOMIC DNA]</scope>
    <source>
        <strain evidence="3 4">NIES-4479</strain>
    </source>
</reference>
<evidence type="ECO:0000256" key="1">
    <source>
        <dbReference type="ARBA" id="ARBA00010098"/>
    </source>
</evidence>
<evidence type="ECO:0000256" key="2">
    <source>
        <dbReference type="SAM" id="MobiDB-lite"/>
    </source>
</evidence>
<gene>
    <name evidence="3" type="primary">PLEST011577</name>
    <name evidence="3" type="ORF">PLESTB_000436300</name>
</gene>
<dbReference type="PANTHER" id="PTHR12790">
    <property type="entry name" value="TRANSCRIPTION INITIATION FACTOR IA RRN3"/>
    <property type="match status" value="1"/>
</dbReference>
<dbReference type="PANTHER" id="PTHR12790:SF0">
    <property type="entry name" value="RNA POLYMERASE I-SPECIFIC TRANSCRIPTION INITIATION FACTOR RRN3-RELATED"/>
    <property type="match status" value="1"/>
</dbReference>
<dbReference type="EMBL" id="BRXU01000004">
    <property type="protein sequence ID" value="GLC50826.1"/>
    <property type="molecule type" value="Genomic_DNA"/>
</dbReference>
<keyword evidence="4" id="KW-1185">Reference proteome</keyword>
<evidence type="ECO:0000313" key="3">
    <source>
        <dbReference type="EMBL" id="GLC50826.1"/>
    </source>
</evidence>
<evidence type="ECO:0008006" key="5">
    <source>
        <dbReference type="Google" id="ProtNLM"/>
    </source>
</evidence>
<dbReference type="InterPro" id="IPR007991">
    <property type="entry name" value="RNA_pol_I_trans_ini_fac_RRN3"/>
</dbReference>